<dbReference type="OrthoDB" id="7870760at2"/>
<proteinExistence type="predicted"/>
<dbReference type="InterPro" id="IPR006626">
    <property type="entry name" value="PbH1"/>
</dbReference>
<keyword evidence="2" id="KW-1185">Reference proteome</keyword>
<organism evidence="1 2">
    <name type="scientific">Haematobacter massiliensis</name>
    <dbReference type="NCBI Taxonomy" id="195105"/>
    <lineage>
        <taxon>Bacteria</taxon>
        <taxon>Pseudomonadati</taxon>
        <taxon>Pseudomonadota</taxon>
        <taxon>Alphaproteobacteria</taxon>
        <taxon>Rhodobacterales</taxon>
        <taxon>Paracoccaceae</taxon>
        <taxon>Haematobacter</taxon>
    </lineage>
</organism>
<dbReference type="Gene3D" id="2.160.20.10">
    <property type="entry name" value="Single-stranded right-handed beta-helix, Pectin lyase-like"/>
    <property type="match status" value="1"/>
</dbReference>
<dbReference type="eggNOG" id="COG3420">
    <property type="taxonomic scope" value="Bacteria"/>
</dbReference>
<sequence>MNLALSRRSLLAMATLPLLAPLRARAGEVIFTDRPADLPWSSLPPGTEVVIRAGRYDMPLVIPTRGTADRPVLIRAENPGAARFTQPIHLDGARHTILRDVTMTGTEHSAIVLQQGAEAVTVENCLLQDTALGIWIGNGAGAGHRLIGNRLERCRTMGIAIDALNAAPGRETWIQRNEILDTGIHGMEIHGSHYVVTHNAVRRSGQGSAGCSGIHTFCRAPEDDHGKHNIIAFNICSDTREVEAQDGNGIQADQWCDDNLIAFNICYGNHGAGINIYDASRTVVVNNTVVGNMRDPGRTHAYPAEITLSSDYTRRMARPSGNRIENNICVATRREATALWVEATAGSMPQRIGNNLVYNTAGGEAFSWAARRWRGSAPEVWADFTGGVDRVADPLFYDIDQPGQEGFRLRPDSPAWGLAVNDAALALLDVTPNALGAVQA</sequence>
<reference evidence="1 2" key="1">
    <citation type="submission" date="2014-03" db="EMBL/GenBank/DDBJ databases">
        <title>Genome of Haematobacter massiliensis CCUG 47968.</title>
        <authorList>
            <person name="Wang D."/>
            <person name="Wang G."/>
        </authorList>
    </citation>
    <scope>NUCLEOTIDE SEQUENCE [LARGE SCALE GENOMIC DNA]</scope>
    <source>
        <strain evidence="1 2">CCUG 47968</strain>
    </source>
</reference>
<dbReference type="EMBL" id="JGYG01000006">
    <property type="protein sequence ID" value="KFI29288.1"/>
    <property type="molecule type" value="Genomic_DNA"/>
</dbReference>
<dbReference type="SMART" id="SM00710">
    <property type="entry name" value="PbH1"/>
    <property type="match status" value="6"/>
</dbReference>
<gene>
    <name evidence="1" type="ORF">CN97_16600</name>
</gene>
<dbReference type="InterPro" id="IPR039448">
    <property type="entry name" value="Beta_helix"/>
</dbReference>
<evidence type="ECO:0000313" key="2">
    <source>
        <dbReference type="Proteomes" id="UP000028826"/>
    </source>
</evidence>
<dbReference type="Pfam" id="PF13229">
    <property type="entry name" value="Beta_helix"/>
    <property type="match status" value="1"/>
</dbReference>
<dbReference type="AlphaFoldDB" id="A0A086Y4T8"/>
<evidence type="ECO:0000313" key="1">
    <source>
        <dbReference type="EMBL" id="KFI29288.1"/>
    </source>
</evidence>
<dbReference type="InterPro" id="IPR011050">
    <property type="entry name" value="Pectin_lyase_fold/virulence"/>
</dbReference>
<dbReference type="SUPFAM" id="SSF51126">
    <property type="entry name" value="Pectin lyase-like"/>
    <property type="match status" value="1"/>
</dbReference>
<dbReference type="STRING" id="195105.CN97_16600"/>
<protein>
    <submittedName>
        <fullName evidence="1">Rtx toxin hemolysin-type calcium-binding protein</fullName>
    </submittedName>
</protein>
<dbReference type="Proteomes" id="UP000028826">
    <property type="component" value="Unassembled WGS sequence"/>
</dbReference>
<dbReference type="NCBIfam" id="TIGR03804">
    <property type="entry name" value="para_beta_helix"/>
    <property type="match status" value="1"/>
</dbReference>
<dbReference type="GeneID" id="39675913"/>
<dbReference type="RefSeq" id="WP_051911134.1">
    <property type="nucleotide sequence ID" value="NZ_CAMIFG010000017.1"/>
</dbReference>
<dbReference type="InterPro" id="IPR022441">
    <property type="entry name" value="Para_beta_helix_rpt-2"/>
</dbReference>
<dbReference type="InterPro" id="IPR012334">
    <property type="entry name" value="Pectin_lyas_fold"/>
</dbReference>
<comment type="caution">
    <text evidence="1">The sequence shown here is derived from an EMBL/GenBank/DDBJ whole genome shotgun (WGS) entry which is preliminary data.</text>
</comment>
<name>A0A086Y4T8_9RHOB</name>
<accession>A0A086Y4T8</accession>